<keyword evidence="8 9" id="KW-0862">Zinc</keyword>
<evidence type="ECO:0000256" key="8">
    <source>
        <dbReference type="ARBA" id="ARBA00022833"/>
    </source>
</evidence>
<keyword evidence="11" id="KW-1185">Reference proteome</keyword>
<evidence type="ECO:0000256" key="4">
    <source>
        <dbReference type="ARBA" id="ARBA00022602"/>
    </source>
</evidence>
<evidence type="ECO:0000256" key="9">
    <source>
        <dbReference type="RuleBase" id="RU365056"/>
    </source>
</evidence>
<evidence type="ECO:0000256" key="6">
    <source>
        <dbReference type="ARBA" id="ARBA00022723"/>
    </source>
</evidence>
<dbReference type="SUPFAM" id="SSF48239">
    <property type="entry name" value="Terpenoid cyclases/Protein prenyltransferases"/>
    <property type="match status" value="1"/>
</dbReference>
<comment type="cofactor">
    <cofactor evidence="9">
        <name>Zn(2+)</name>
        <dbReference type="ChEBI" id="CHEBI:29105"/>
    </cofactor>
    <text evidence="9">Binds 1 zinc ion per subunit.</text>
</comment>
<keyword evidence="7" id="KW-0677">Repeat</keyword>
<dbReference type="GeneID" id="100378820"/>
<comment type="catalytic activity">
    <reaction evidence="9">
        <text>L-cysteinyl-[protein] + (2E,6E)-farnesyl diphosphate = S-(2E,6E)-farnesyl-L-cysteinyl-[protein] + diphosphate</text>
        <dbReference type="Rhea" id="RHEA:13345"/>
        <dbReference type="Rhea" id="RHEA-COMP:10131"/>
        <dbReference type="Rhea" id="RHEA-COMP:11535"/>
        <dbReference type="ChEBI" id="CHEBI:29950"/>
        <dbReference type="ChEBI" id="CHEBI:33019"/>
        <dbReference type="ChEBI" id="CHEBI:86019"/>
        <dbReference type="ChEBI" id="CHEBI:175763"/>
    </reaction>
</comment>
<accession>A0ABM0GR45</accession>
<sequence>MALPVRCVEDLEKLQEQRFVADGVPTASSIEQERVEASVGELFERFSIDSDANPNPLLYKDRHIHYLLKGLKNLSESYECLDASRPWLCYWILHSLYLLGEQISEEQSSRVVQFLKRCQDPDGGFAGGPGQCPHLAPTYAAISALCTLGSQEAYDIIDRPKLQQFLLRMKTPEGGFMMHDGGEIDIRGAYCAAVSASLTNVATKELFEGSSEWISSCQTYEGGFSGMPGMEAHGGYSFCGYAALVILGRERLCDTKSLLRWTVSRQMRFEGGFQGRTNKLVDGCYSLWQAGVLPLLHMVLSKQGDKTLSGDNWMFDQGALQEYVLICCQHFSGGLIDKPGKSRDHYHTCYCLSGLSVAQHFTSGSLCHESVLGHADNELRRVHPLYNIGLKAALDANKYFTALQVPGSKD</sequence>
<evidence type="ECO:0000256" key="1">
    <source>
        <dbReference type="ARBA" id="ARBA00010497"/>
    </source>
</evidence>
<keyword evidence="4 9" id="KW-0637">Prenyltransferase</keyword>
<evidence type="ECO:0000256" key="2">
    <source>
        <dbReference type="ARBA" id="ARBA00012702"/>
    </source>
</evidence>
<comment type="similarity">
    <text evidence="1 9">Belongs to the protein prenyltransferase subunit beta family.</text>
</comment>
<evidence type="ECO:0000259" key="10">
    <source>
        <dbReference type="Pfam" id="PF00432"/>
    </source>
</evidence>
<proteinExistence type="inferred from homology"/>
<evidence type="ECO:0000256" key="3">
    <source>
        <dbReference type="ARBA" id="ARBA00015798"/>
    </source>
</evidence>
<dbReference type="PANTHER" id="PTHR11774">
    <property type="entry name" value="GERANYLGERANYL TRANSFERASE TYPE BETA SUBUNIT"/>
    <property type="match status" value="1"/>
</dbReference>
<dbReference type="EC" id="2.5.1.58" evidence="2 9"/>
<dbReference type="Gene3D" id="1.50.10.20">
    <property type="match status" value="1"/>
</dbReference>
<dbReference type="InterPro" id="IPR045089">
    <property type="entry name" value="PGGT1B-like"/>
</dbReference>
<evidence type="ECO:0000313" key="11">
    <source>
        <dbReference type="Proteomes" id="UP000694865"/>
    </source>
</evidence>
<dbReference type="Proteomes" id="UP000694865">
    <property type="component" value="Unplaced"/>
</dbReference>
<gene>
    <name evidence="12" type="primary">LOC100378820</name>
</gene>
<keyword evidence="5 9" id="KW-0808">Transferase</keyword>
<dbReference type="Pfam" id="PF00432">
    <property type="entry name" value="Prenyltrans"/>
    <property type="match status" value="1"/>
</dbReference>
<reference evidence="12" key="1">
    <citation type="submission" date="2025-08" db="UniProtKB">
        <authorList>
            <consortium name="RefSeq"/>
        </authorList>
    </citation>
    <scope>IDENTIFICATION</scope>
    <source>
        <tissue evidence="12">Testes</tissue>
    </source>
</reference>
<dbReference type="PANTHER" id="PTHR11774:SF6">
    <property type="entry name" value="PROTEIN FARNESYLTRANSFERASE SUBUNIT BETA"/>
    <property type="match status" value="1"/>
</dbReference>
<feature type="domain" description="Prenyltransferase alpha-alpha toroid" evidence="10">
    <location>
        <begin position="58"/>
        <end position="388"/>
    </location>
</feature>
<dbReference type="RefSeq" id="XP_002735484.1">
    <property type="nucleotide sequence ID" value="XM_002735438.2"/>
</dbReference>
<dbReference type="InterPro" id="IPR026872">
    <property type="entry name" value="FTB"/>
</dbReference>
<comment type="subunit">
    <text evidence="9">Heterodimer of an alpha and a beta subunit.</text>
</comment>
<protein>
    <recommendedName>
        <fullName evidence="3 9">Protein farnesyltransferase subunit beta</fullName>
        <shortName evidence="9">FTase-beta</shortName>
        <ecNumber evidence="2 9">2.5.1.58</ecNumber>
    </recommendedName>
</protein>
<evidence type="ECO:0000256" key="7">
    <source>
        <dbReference type="ARBA" id="ARBA00022737"/>
    </source>
</evidence>
<dbReference type="InterPro" id="IPR001330">
    <property type="entry name" value="Prenyltrans"/>
</dbReference>
<comment type="function">
    <text evidence="9">Catalyzes the transfer of a farnesyl moiety from farnesyl diphosphate to a cysteine at the fourth position from the C-terminus of several proteins. The beta subunit is responsible for peptide-binding.</text>
</comment>
<name>A0ABM0GR45_SACKO</name>
<keyword evidence="6 9" id="KW-0479">Metal-binding</keyword>
<dbReference type="InterPro" id="IPR008930">
    <property type="entry name" value="Terpenoid_cyclase/PrenylTrfase"/>
</dbReference>
<evidence type="ECO:0000313" key="12">
    <source>
        <dbReference type="RefSeq" id="XP_002735484.1"/>
    </source>
</evidence>
<organism evidence="11 12">
    <name type="scientific">Saccoglossus kowalevskii</name>
    <name type="common">Acorn worm</name>
    <dbReference type="NCBI Taxonomy" id="10224"/>
    <lineage>
        <taxon>Eukaryota</taxon>
        <taxon>Metazoa</taxon>
        <taxon>Hemichordata</taxon>
        <taxon>Enteropneusta</taxon>
        <taxon>Harrimaniidae</taxon>
        <taxon>Saccoglossus</taxon>
    </lineage>
</organism>
<evidence type="ECO:0000256" key="5">
    <source>
        <dbReference type="ARBA" id="ARBA00022679"/>
    </source>
</evidence>
<dbReference type="CDD" id="cd02893">
    <property type="entry name" value="FTase"/>
    <property type="match status" value="1"/>
</dbReference>